<feature type="compositionally biased region" description="Low complexity" evidence="1">
    <location>
        <begin position="96"/>
        <end position="112"/>
    </location>
</feature>
<evidence type="ECO:0000313" key="2">
    <source>
        <dbReference type="EMBL" id="KAK4374788.1"/>
    </source>
</evidence>
<organism evidence="2 3">
    <name type="scientific">Anisodus tanguticus</name>
    <dbReference type="NCBI Taxonomy" id="243964"/>
    <lineage>
        <taxon>Eukaryota</taxon>
        <taxon>Viridiplantae</taxon>
        <taxon>Streptophyta</taxon>
        <taxon>Embryophyta</taxon>
        <taxon>Tracheophyta</taxon>
        <taxon>Spermatophyta</taxon>
        <taxon>Magnoliopsida</taxon>
        <taxon>eudicotyledons</taxon>
        <taxon>Gunneridae</taxon>
        <taxon>Pentapetalae</taxon>
        <taxon>asterids</taxon>
        <taxon>lamiids</taxon>
        <taxon>Solanales</taxon>
        <taxon>Solanaceae</taxon>
        <taxon>Solanoideae</taxon>
        <taxon>Hyoscyameae</taxon>
        <taxon>Anisodus</taxon>
    </lineage>
</organism>
<evidence type="ECO:0000256" key="1">
    <source>
        <dbReference type="SAM" id="MobiDB-lite"/>
    </source>
</evidence>
<gene>
    <name evidence="2" type="ORF">RND71_005465</name>
</gene>
<sequence>MKEVEENLNDVPLPEVGGKVTLSLFDPIEENVFEMELVTVNHDEVNSSSAEFIWEKVIDRNMELDDQLVNNSYYYQITYQLRGTNPQKKSKQLGKTTENSSAHASTTTTTTTARDKNNSKGKCVVVPEYDSDDAYWLSYDN</sequence>
<proteinExistence type="predicted"/>
<evidence type="ECO:0000313" key="3">
    <source>
        <dbReference type="Proteomes" id="UP001291623"/>
    </source>
</evidence>
<dbReference type="EMBL" id="JAVYJV010000003">
    <property type="protein sequence ID" value="KAK4374788.1"/>
    <property type="molecule type" value="Genomic_DNA"/>
</dbReference>
<name>A0AAE1SP32_9SOLA</name>
<dbReference type="Proteomes" id="UP001291623">
    <property type="component" value="Unassembled WGS sequence"/>
</dbReference>
<accession>A0AAE1SP32</accession>
<feature type="region of interest" description="Disordered" evidence="1">
    <location>
        <begin position="86"/>
        <end position="120"/>
    </location>
</feature>
<keyword evidence="3" id="KW-1185">Reference proteome</keyword>
<comment type="caution">
    <text evidence="2">The sequence shown here is derived from an EMBL/GenBank/DDBJ whole genome shotgun (WGS) entry which is preliminary data.</text>
</comment>
<reference evidence="2" key="1">
    <citation type="submission" date="2023-12" db="EMBL/GenBank/DDBJ databases">
        <title>Genome assembly of Anisodus tanguticus.</title>
        <authorList>
            <person name="Wang Y.-J."/>
        </authorList>
    </citation>
    <scope>NUCLEOTIDE SEQUENCE</scope>
    <source>
        <strain evidence="2">KB-2021</strain>
        <tissue evidence="2">Leaf</tissue>
    </source>
</reference>
<protein>
    <submittedName>
        <fullName evidence="2">Uncharacterized protein</fullName>
    </submittedName>
</protein>
<dbReference type="AlphaFoldDB" id="A0AAE1SP32"/>